<accession>A0A941AQE5</accession>
<dbReference type="Pfam" id="PF01408">
    <property type="entry name" value="GFO_IDH_MocA"/>
    <property type="match status" value="1"/>
</dbReference>
<dbReference type="AlphaFoldDB" id="A0A941AQE5"/>
<evidence type="ECO:0000259" key="1">
    <source>
        <dbReference type="Pfam" id="PF01408"/>
    </source>
</evidence>
<dbReference type="SUPFAM" id="SSF51735">
    <property type="entry name" value="NAD(P)-binding Rossmann-fold domains"/>
    <property type="match status" value="1"/>
</dbReference>
<dbReference type="SUPFAM" id="SSF55347">
    <property type="entry name" value="Glyceraldehyde-3-phosphate dehydrogenase-like, C-terminal domain"/>
    <property type="match status" value="1"/>
</dbReference>
<dbReference type="Pfam" id="PF22725">
    <property type="entry name" value="GFO_IDH_MocA_C3"/>
    <property type="match status" value="1"/>
</dbReference>
<evidence type="ECO:0000259" key="2">
    <source>
        <dbReference type="Pfam" id="PF22725"/>
    </source>
</evidence>
<dbReference type="InterPro" id="IPR036291">
    <property type="entry name" value="NAD(P)-bd_dom_sf"/>
</dbReference>
<dbReference type="InterPro" id="IPR000683">
    <property type="entry name" value="Gfo/Idh/MocA-like_OxRdtase_N"/>
</dbReference>
<dbReference type="RefSeq" id="WP_210598559.1">
    <property type="nucleotide sequence ID" value="NZ_JAGKSQ010000007.1"/>
</dbReference>
<dbReference type="GO" id="GO:0000166">
    <property type="term" value="F:nucleotide binding"/>
    <property type="evidence" value="ECO:0007669"/>
    <property type="project" value="InterPro"/>
</dbReference>
<reference evidence="3" key="1">
    <citation type="submission" date="2021-03" db="EMBL/GenBank/DDBJ databases">
        <title>Bacillus suaedae sp. nov., isolated from Suaeda aralocaspica.</title>
        <authorList>
            <person name="Lei R.F.R."/>
        </authorList>
    </citation>
    <scope>NUCLEOTIDE SEQUENCE</scope>
    <source>
        <strain evidence="3">YZJH907-2</strain>
    </source>
</reference>
<organism evidence="3 4">
    <name type="scientific">Halalkalibacter suaedae</name>
    <dbReference type="NCBI Taxonomy" id="2822140"/>
    <lineage>
        <taxon>Bacteria</taxon>
        <taxon>Bacillati</taxon>
        <taxon>Bacillota</taxon>
        <taxon>Bacilli</taxon>
        <taxon>Bacillales</taxon>
        <taxon>Bacillaceae</taxon>
        <taxon>Halalkalibacter</taxon>
    </lineage>
</organism>
<protein>
    <submittedName>
        <fullName evidence="3">Gfo/Idh/MocA family oxidoreductase</fullName>
    </submittedName>
</protein>
<feature type="domain" description="GFO/IDH/MocA-like oxidoreductase" evidence="2">
    <location>
        <begin position="131"/>
        <end position="249"/>
    </location>
</feature>
<feature type="domain" description="Gfo/Idh/MocA-like oxidoreductase N-terminal" evidence="1">
    <location>
        <begin position="5"/>
        <end position="122"/>
    </location>
</feature>
<name>A0A941AQE5_9BACI</name>
<dbReference type="InterPro" id="IPR055170">
    <property type="entry name" value="GFO_IDH_MocA-like_dom"/>
</dbReference>
<dbReference type="PANTHER" id="PTHR43249">
    <property type="entry name" value="UDP-N-ACETYL-2-AMINO-2-DEOXY-D-GLUCURONATE OXIDASE"/>
    <property type="match status" value="1"/>
</dbReference>
<keyword evidence="4" id="KW-1185">Reference proteome</keyword>
<dbReference type="PANTHER" id="PTHR43249:SF1">
    <property type="entry name" value="D-GLUCOSIDE 3-DEHYDROGENASE"/>
    <property type="match status" value="1"/>
</dbReference>
<comment type="caution">
    <text evidence="3">The sequence shown here is derived from an EMBL/GenBank/DDBJ whole genome shotgun (WGS) entry which is preliminary data.</text>
</comment>
<proteinExistence type="predicted"/>
<dbReference type="InterPro" id="IPR052515">
    <property type="entry name" value="Gfo/Idh/MocA_Oxidoreductase"/>
</dbReference>
<dbReference type="Gene3D" id="3.40.50.720">
    <property type="entry name" value="NAD(P)-binding Rossmann-like Domain"/>
    <property type="match status" value="1"/>
</dbReference>
<dbReference type="Proteomes" id="UP000678228">
    <property type="component" value="Unassembled WGS sequence"/>
</dbReference>
<evidence type="ECO:0000313" key="4">
    <source>
        <dbReference type="Proteomes" id="UP000678228"/>
    </source>
</evidence>
<gene>
    <name evidence="3" type="ORF">J7W16_16415</name>
</gene>
<evidence type="ECO:0000313" key="3">
    <source>
        <dbReference type="EMBL" id="MBP3952706.1"/>
    </source>
</evidence>
<sequence>MTLMIGIVGTGGFSKLHADLLDNMNDVMIKAICGTSAEKAGKLALNYKNAKGYDDFGQMIDNEKLDAVYICVPPFAHGEIEKKAVEAGIPFFVEKPLGVQLQEPLDILAKVKERDLITSVGYHFRYQPTIQYIKEQLQSKKIGMISGKWMGSMPKVGWWRKQAGSGGQFIEQTTHIVDLLRYVAGEVDEVYAAFANRVVHEQYDGVSVHDVGAVTLKFKNGCIASLINTCVLPGTNFEAGFSIYTDQGVYDWDLNRLEERINGKVKEQQHFLNPYQLESEAFIHAVRTGDRSKIRSSYEDAFKTFQVTYKALQSAEEGRPIEIE</sequence>
<dbReference type="EMBL" id="JAGKSQ010000007">
    <property type="protein sequence ID" value="MBP3952706.1"/>
    <property type="molecule type" value="Genomic_DNA"/>
</dbReference>
<dbReference type="Gene3D" id="3.30.360.10">
    <property type="entry name" value="Dihydrodipicolinate Reductase, domain 2"/>
    <property type="match status" value="1"/>
</dbReference>